<dbReference type="RefSeq" id="WP_116243423.1">
    <property type="nucleotide sequence ID" value="NZ_QUAB01000048.1"/>
</dbReference>
<feature type="transmembrane region" description="Helical" evidence="1">
    <location>
        <begin position="146"/>
        <end position="171"/>
    </location>
</feature>
<proteinExistence type="predicted"/>
<feature type="transmembrane region" description="Helical" evidence="1">
    <location>
        <begin position="177"/>
        <end position="201"/>
    </location>
</feature>
<dbReference type="Proteomes" id="UP000262172">
    <property type="component" value="Unassembled WGS sequence"/>
</dbReference>
<evidence type="ECO:0000313" key="2">
    <source>
        <dbReference type="EMBL" id="REJ03902.1"/>
    </source>
</evidence>
<evidence type="ECO:0000256" key="1">
    <source>
        <dbReference type="SAM" id="Phobius"/>
    </source>
</evidence>
<keyword evidence="1" id="KW-0472">Membrane</keyword>
<keyword evidence="1" id="KW-0812">Transmembrane</keyword>
<reference evidence="2 3" key="1">
    <citation type="submission" date="2018-08" db="EMBL/GenBank/DDBJ databases">
        <title>Isolation, diversity and antifungal activity of Actinobacteria from cow dung.</title>
        <authorList>
            <person name="Ling L."/>
        </authorList>
    </citation>
    <scope>NUCLEOTIDE SEQUENCE [LARGE SCALE GENOMIC DNA]</scope>
    <source>
        <strain evidence="2 3">NEAU-LLE</strain>
    </source>
</reference>
<accession>A0A371NNY6</accession>
<feature type="transmembrane region" description="Helical" evidence="1">
    <location>
        <begin position="17"/>
        <end position="35"/>
    </location>
</feature>
<feature type="transmembrane region" description="Helical" evidence="1">
    <location>
        <begin position="113"/>
        <end position="134"/>
    </location>
</feature>
<comment type="caution">
    <text evidence="2">The sequence shown here is derived from an EMBL/GenBank/DDBJ whole genome shotgun (WGS) entry which is preliminary data.</text>
</comment>
<feature type="transmembrane region" description="Helical" evidence="1">
    <location>
        <begin position="41"/>
        <end position="62"/>
    </location>
</feature>
<sequence>MIDVDASGAASVQRRRTWITAGVLLLASVLLQVVTNTMPGVWTGVLPQLLFAASLVIFAIGLGRGGSVTARRPLGTGALIAFAVWDLVWPWWLMSLFTYPGTDDEEYFAAMRMLGTTGQVVALILVVIAVTQIGRIRVVPRPWNWAPLWALSAVVAVQVLQNIIVVASFAVGQAALLAVSGLFTLISIAATGFLGVLAIVLATRRDPASVVVY</sequence>
<dbReference type="EMBL" id="QUAB01000048">
    <property type="protein sequence ID" value="REJ03902.1"/>
    <property type="molecule type" value="Genomic_DNA"/>
</dbReference>
<protein>
    <submittedName>
        <fullName evidence="2">Uncharacterized protein</fullName>
    </submittedName>
</protein>
<name>A0A371NNY6_9MICO</name>
<dbReference type="OrthoDB" id="5114831at2"/>
<dbReference type="AlphaFoldDB" id="A0A371NNY6"/>
<keyword evidence="1" id="KW-1133">Transmembrane helix</keyword>
<organism evidence="2 3">
    <name type="scientific">Microbacterium bovistercoris</name>
    <dbReference type="NCBI Taxonomy" id="2293570"/>
    <lineage>
        <taxon>Bacteria</taxon>
        <taxon>Bacillati</taxon>
        <taxon>Actinomycetota</taxon>
        <taxon>Actinomycetes</taxon>
        <taxon>Micrococcales</taxon>
        <taxon>Microbacteriaceae</taxon>
        <taxon>Microbacterium</taxon>
    </lineage>
</organism>
<evidence type="ECO:0000313" key="3">
    <source>
        <dbReference type="Proteomes" id="UP000262172"/>
    </source>
</evidence>
<feature type="transmembrane region" description="Helical" evidence="1">
    <location>
        <begin position="74"/>
        <end position="93"/>
    </location>
</feature>
<gene>
    <name evidence="2" type="ORF">DY023_16400</name>
</gene>
<keyword evidence="3" id="KW-1185">Reference proteome</keyword>